<evidence type="ECO:0000313" key="2">
    <source>
        <dbReference type="Proteomes" id="UP000268007"/>
    </source>
</evidence>
<dbReference type="AlphaFoldDB" id="A0A495J8U2"/>
<gene>
    <name evidence="1" type="ORF">BDD43_5141</name>
</gene>
<dbReference type="OrthoDB" id="797330at2"/>
<evidence type="ECO:0000313" key="1">
    <source>
        <dbReference type="EMBL" id="RKR84888.1"/>
    </source>
</evidence>
<dbReference type="EMBL" id="RBKU01000001">
    <property type="protein sequence ID" value="RKR84888.1"/>
    <property type="molecule type" value="Genomic_DNA"/>
</dbReference>
<dbReference type="Proteomes" id="UP000268007">
    <property type="component" value="Unassembled WGS sequence"/>
</dbReference>
<accession>A0A495J8U2</accession>
<sequence>MKTYNEHDSVIYTDAAGNMIDTFVVYETDPQSGLTHINHMDLLVPLKALKLHPKSLESNHLPVRDAFSFEILKKLKAKYTDNDTEIKTKIMNRPAMTIYSQAS</sequence>
<name>A0A495J8U2_9SPHI</name>
<organism evidence="1 2">
    <name type="scientific">Mucilaginibacter gracilis</name>
    <dbReference type="NCBI Taxonomy" id="423350"/>
    <lineage>
        <taxon>Bacteria</taxon>
        <taxon>Pseudomonadati</taxon>
        <taxon>Bacteroidota</taxon>
        <taxon>Sphingobacteriia</taxon>
        <taxon>Sphingobacteriales</taxon>
        <taxon>Sphingobacteriaceae</taxon>
        <taxon>Mucilaginibacter</taxon>
    </lineage>
</organism>
<reference evidence="1 2" key="1">
    <citation type="submission" date="2018-10" db="EMBL/GenBank/DDBJ databases">
        <title>Genomic Encyclopedia of Archaeal and Bacterial Type Strains, Phase II (KMG-II): from individual species to whole genera.</title>
        <authorList>
            <person name="Goeker M."/>
        </authorList>
    </citation>
    <scope>NUCLEOTIDE SEQUENCE [LARGE SCALE GENOMIC DNA]</scope>
    <source>
        <strain evidence="1 2">DSM 18602</strain>
    </source>
</reference>
<keyword evidence="2" id="KW-1185">Reference proteome</keyword>
<dbReference type="RefSeq" id="WP_147425733.1">
    <property type="nucleotide sequence ID" value="NZ_RBKU01000001.1"/>
</dbReference>
<protein>
    <submittedName>
        <fullName evidence="1">Uncharacterized protein</fullName>
    </submittedName>
</protein>
<comment type="caution">
    <text evidence="1">The sequence shown here is derived from an EMBL/GenBank/DDBJ whole genome shotgun (WGS) entry which is preliminary data.</text>
</comment>
<proteinExistence type="predicted"/>